<dbReference type="Gene3D" id="3.80.10.10">
    <property type="entry name" value="Ribonuclease Inhibitor"/>
    <property type="match status" value="1"/>
</dbReference>
<evidence type="ECO:0000313" key="3">
    <source>
        <dbReference type="EMBL" id="QDY52337.1"/>
    </source>
</evidence>
<dbReference type="InterPro" id="IPR032675">
    <property type="entry name" value="LRR_dom_sf"/>
</dbReference>
<dbReference type="PANTHER" id="PTHR47114">
    <property type="match status" value="1"/>
</dbReference>
<dbReference type="InterPro" id="IPR051071">
    <property type="entry name" value="LRR-bact_E3_ubiq_ligases"/>
</dbReference>
<dbReference type="PROSITE" id="PS51450">
    <property type="entry name" value="LRR"/>
    <property type="match status" value="1"/>
</dbReference>
<dbReference type="SUPFAM" id="SSF52058">
    <property type="entry name" value="L domain-like"/>
    <property type="match status" value="1"/>
</dbReference>
<reference evidence="3" key="1">
    <citation type="submission" date="2018-11" db="EMBL/GenBank/DDBJ databases">
        <title>A distinct lineage of giant viruses engineers rhodopsin photosystems in predatory marine eukaryotes.</title>
        <authorList>
            <person name="Needham D.M."/>
            <person name="Yoshizawa S."/>
            <person name="Hosaka T."/>
            <person name="Poirier C."/>
            <person name="Choi C.-J."/>
            <person name="Hehenberger E."/>
            <person name="Irwin N.A.T."/>
            <person name="Wilken S."/>
            <person name="Yung C.-M."/>
            <person name="Bachy C."/>
            <person name="Kurihara R."/>
            <person name="Nakajima Y."/>
            <person name="Kojima K."/>
            <person name="Kimura-Someya T."/>
            <person name="Leonard G."/>
            <person name="Malmstrom R.R."/>
            <person name="Mende D."/>
            <person name="Olson D.K."/>
            <person name="Sudo Y."/>
            <person name="Sudek S."/>
            <person name="Richards T.A."/>
            <person name="DeLong E.F."/>
            <person name="Keeling P.J."/>
            <person name="Santoro A.E."/>
            <person name="Shirouzu M."/>
            <person name="Iwasaki W."/>
            <person name="Worden A.Z."/>
        </authorList>
    </citation>
    <scope>NUCLEOTIDE SEQUENCE</scope>
</reference>
<evidence type="ECO:0000256" key="2">
    <source>
        <dbReference type="ARBA" id="ARBA00022737"/>
    </source>
</evidence>
<accession>A0A5B8IGN0</accession>
<dbReference type="InterPro" id="IPR001611">
    <property type="entry name" value="Leu-rich_rpt"/>
</dbReference>
<dbReference type="EMBL" id="MK250090">
    <property type="protein sequence ID" value="QDY52337.1"/>
    <property type="molecule type" value="Genomic_DNA"/>
</dbReference>
<name>A0A5B8IGN0_9VIRU</name>
<keyword evidence="1" id="KW-0433">Leucine-rich repeat</keyword>
<gene>
    <name evidence="3" type="ORF">6_49</name>
</gene>
<protein>
    <submittedName>
        <fullName evidence="3">Uncharacterized protein</fullName>
    </submittedName>
</protein>
<evidence type="ECO:0000256" key="1">
    <source>
        <dbReference type="ARBA" id="ARBA00022614"/>
    </source>
</evidence>
<proteinExistence type="predicted"/>
<dbReference type="PANTHER" id="PTHR47114:SF2">
    <property type="entry name" value="OLIGODENDROCYTE-MYELIN GLYCOPROTEIN"/>
    <property type="match status" value="1"/>
</dbReference>
<sequence>MSSNIPSVYLITDFFRLLKDKKGEDYDNVEKINLENKLFTQEMLTRLPNNLKELHIPNRSIVNPEYDFFNPEKNNNYSISIRNDDDDFSINDSDSEDDEHYLEVTKEETYFLDLYDILPKSLKLLNLYHNELRYIESFPPNLEELLLHKNIFLQRLPKLPDTIQLLSLSWTHLKSIPNIPQSLKYLALRGGKIEEIDLGKFPDCFERLYCQESGLKKLYTSTDKYPKNLQIVDVSGCKKLEDLPKFPDDVFVLFDEKK</sequence>
<organism evidence="3">
    <name type="scientific">Mimiviridae sp. ChoanoV1</name>
    <dbReference type="NCBI Taxonomy" id="2596887"/>
    <lineage>
        <taxon>Viruses</taxon>
        <taxon>Varidnaviria</taxon>
        <taxon>Bamfordvirae</taxon>
        <taxon>Nucleocytoviricota</taxon>
        <taxon>Megaviricetes</taxon>
        <taxon>Imitervirales</taxon>
        <taxon>Schizomimiviridae</taxon>
    </lineage>
</organism>
<keyword evidence="2" id="KW-0677">Repeat</keyword>